<feature type="region of interest" description="Disordered" evidence="4">
    <location>
        <begin position="646"/>
        <end position="675"/>
    </location>
</feature>
<evidence type="ECO:0000256" key="1">
    <source>
        <dbReference type="ARBA" id="ARBA00022490"/>
    </source>
</evidence>
<accession>A0AAV7AMZ5</accession>
<feature type="domain" description="PIH1 N-terminal" evidence="5">
    <location>
        <begin position="38"/>
        <end position="200"/>
    </location>
</feature>
<feature type="compositionally biased region" description="Polar residues" evidence="4">
    <location>
        <begin position="359"/>
        <end position="369"/>
    </location>
</feature>
<dbReference type="PANTHER" id="PTHR22997:SF3">
    <property type="entry name" value="PROTEIN KINTOUN"/>
    <property type="match status" value="1"/>
</dbReference>
<evidence type="ECO:0000256" key="3">
    <source>
        <dbReference type="HAMAP-Rule" id="MF_03069"/>
    </source>
</evidence>
<evidence type="ECO:0000313" key="8">
    <source>
        <dbReference type="Proteomes" id="UP000824782"/>
    </source>
</evidence>
<comment type="subcellular location">
    <subcellularLocation>
        <location evidence="3">Cytoplasm</location>
    </subcellularLocation>
    <subcellularLocation>
        <location evidence="2">Dynein axonemal particle</location>
    </subcellularLocation>
    <text evidence="3">Localizes in the apical cytoplasm around the gamma-tubulin-positive pericentriolar region, not in the cilia.</text>
</comment>
<dbReference type="GO" id="GO:0060285">
    <property type="term" value="P:cilium-dependent cell motility"/>
    <property type="evidence" value="ECO:0007669"/>
    <property type="project" value="UniProtKB-UniRule"/>
</dbReference>
<protein>
    <recommendedName>
        <fullName evidence="3">Protein kintoun</fullName>
    </recommendedName>
    <alternativeName>
        <fullName evidence="3">Dynein assembly factor 2, axonemal</fullName>
    </alternativeName>
</protein>
<dbReference type="Pfam" id="PF18201">
    <property type="entry name" value="PIH1_CS"/>
    <property type="match status" value="1"/>
</dbReference>
<comment type="similarity">
    <text evidence="3">Belongs to the PIH1 family. Kintoun subfamily.</text>
</comment>
<dbReference type="GO" id="GO:0003351">
    <property type="term" value="P:epithelial cilium movement involved in extracellular fluid movement"/>
    <property type="evidence" value="ECO:0007669"/>
    <property type="project" value="TreeGrafter"/>
</dbReference>
<dbReference type="InterPro" id="IPR050734">
    <property type="entry name" value="PIH1/Kintoun_subfamily"/>
</dbReference>
<gene>
    <name evidence="3" type="primary">DNAAF2</name>
    <name evidence="3" type="synonym">KTU</name>
    <name evidence="7" type="ORF">GDO81_015355</name>
</gene>
<feature type="compositionally biased region" description="Polar residues" evidence="4">
    <location>
        <begin position="236"/>
        <end position="253"/>
    </location>
</feature>
<proteinExistence type="inferred from homology"/>
<keyword evidence="8" id="KW-1185">Reference proteome</keyword>
<evidence type="ECO:0000313" key="7">
    <source>
        <dbReference type="EMBL" id="KAG8561453.1"/>
    </source>
</evidence>
<name>A0AAV7AMZ5_ENGPU</name>
<evidence type="ECO:0000256" key="4">
    <source>
        <dbReference type="SAM" id="MobiDB-lite"/>
    </source>
</evidence>
<reference evidence="7" key="1">
    <citation type="thesis" date="2020" institute="ProQuest LLC" country="789 East Eisenhower Parkway, Ann Arbor, MI, USA">
        <title>Comparative Genomics and Chromosome Evolution.</title>
        <authorList>
            <person name="Mudd A.B."/>
        </authorList>
    </citation>
    <scope>NUCLEOTIDE SEQUENCE</scope>
    <source>
        <strain evidence="7">237g6f4</strain>
        <tissue evidence="7">Blood</tissue>
    </source>
</reference>
<dbReference type="InterPro" id="IPR012981">
    <property type="entry name" value="PIH1_N"/>
</dbReference>
<organism evidence="7 8">
    <name type="scientific">Engystomops pustulosus</name>
    <name type="common">Tungara frog</name>
    <name type="synonym">Physalaemus pustulosus</name>
    <dbReference type="NCBI Taxonomy" id="76066"/>
    <lineage>
        <taxon>Eukaryota</taxon>
        <taxon>Metazoa</taxon>
        <taxon>Chordata</taxon>
        <taxon>Craniata</taxon>
        <taxon>Vertebrata</taxon>
        <taxon>Euteleostomi</taxon>
        <taxon>Amphibia</taxon>
        <taxon>Batrachia</taxon>
        <taxon>Anura</taxon>
        <taxon>Neobatrachia</taxon>
        <taxon>Hyloidea</taxon>
        <taxon>Leptodactylidae</taxon>
        <taxon>Leiuperinae</taxon>
        <taxon>Engystomops</taxon>
    </lineage>
</organism>
<dbReference type="InterPro" id="IPR041442">
    <property type="entry name" value="PIH1D1/2/3_CS-like"/>
</dbReference>
<dbReference type="HAMAP" id="MF_03069">
    <property type="entry name" value="Kintoun"/>
    <property type="match status" value="1"/>
</dbReference>
<dbReference type="InterPro" id="IPR008978">
    <property type="entry name" value="HSP20-like_chaperone"/>
</dbReference>
<dbReference type="Gene3D" id="2.60.40.790">
    <property type="match status" value="1"/>
</dbReference>
<dbReference type="InterPro" id="IPR034727">
    <property type="entry name" value="Kintoun"/>
</dbReference>
<dbReference type="PANTHER" id="PTHR22997">
    <property type="entry name" value="PIH1 DOMAIN-CONTAINING PROTEIN 1"/>
    <property type="match status" value="1"/>
</dbReference>
<comment type="function">
    <text evidence="3">Required for cytoplasmic pre-assembly of axonemal dyneins, thereby playing a central role in motility in cilia and flagella. Involved in pre-assembly of dynein arm complexes in the cytoplasm before intraflagellar transport loads them for the ciliary compartment.</text>
</comment>
<evidence type="ECO:0000256" key="2">
    <source>
        <dbReference type="ARBA" id="ARBA00024190"/>
    </source>
</evidence>
<comment type="caution">
    <text evidence="7">The sequence shown here is derived from an EMBL/GenBank/DDBJ whole genome shotgun (WGS) entry which is preliminary data.</text>
</comment>
<dbReference type="Pfam" id="PF08190">
    <property type="entry name" value="PIH1"/>
    <property type="match status" value="1"/>
</dbReference>
<keyword evidence="1 3" id="KW-0963">Cytoplasm</keyword>
<feature type="domain" description="PIH1D1/2/3 CS-like" evidence="6">
    <location>
        <begin position="249"/>
        <end position="348"/>
    </location>
</feature>
<dbReference type="GO" id="GO:0005576">
    <property type="term" value="C:extracellular region"/>
    <property type="evidence" value="ECO:0007669"/>
    <property type="project" value="GOC"/>
</dbReference>
<evidence type="ECO:0000259" key="6">
    <source>
        <dbReference type="Pfam" id="PF18201"/>
    </source>
</evidence>
<evidence type="ECO:0000259" key="5">
    <source>
        <dbReference type="Pfam" id="PF08190"/>
    </source>
</evidence>
<feature type="region of interest" description="Disordered" evidence="4">
    <location>
        <begin position="191"/>
        <end position="253"/>
    </location>
</feature>
<dbReference type="GO" id="GO:0070286">
    <property type="term" value="P:axonemal dynein complex assembly"/>
    <property type="evidence" value="ECO:0007669"/>
    <property type="project" value="UniProtKB-UniRule"/>
</dbReference>
<dbReference type="EMBL" id="WNYA01000007">
    <property type="protein sequence ID" value="KAG8561453.1"/>
    <property type="molecule type" value="Genomic_DNA"/>
</dbReference>
<feature type="region of interest" description="Disordered" evidence="4">
    <location>
        <begin position="359"/>
        <end position="412"/>
    </location>
</feature>
<dbReference type="AlphaFoldDB" id="A0AAV7AMZ5"/>
<dbReference type="Proteomes" id="UP000824782">
    <property type="component" value="Unassembled WGS sequence"/>
</dbReference>
<dbReference type="GO" id="GO:0120293">
    <property type="term" value="C:dynein axonemal particle"/>
    <property type="evidence" value="ECO:0007669"/>
    <property type="project" value="UniProtKB-SubCell"/>
</dbReference>
<sequence length="709" mass="79762">MATKLDELSVTSEELERFKVAFQDARFRELFAQYAQEISNPENRRRYEQEISEMERERGVDIQFIHPEPGHVLQTSVNGQQTCYLNVCGNALVRKPQCVIGTDKEGRPGQHWSLPCTLTPPREELSPGGSKEVIYDVVFHPDTLLLASRNEKFRAMVDLTALDTVSKQFKVVLDSRNVSTPSDKYKGVPQATVIRKPRAGAAPKPQDPTDPLRFPYPYNNPREQTRHGRNYRHQPLRTNGESKAQCQEPTTPHYTIRHRSYVDLQDYRDSRDSAPSPVPKELVITVDMPLLYSSSDVDLHIKGKNLSLKSQKPAYKLELKLPYLVEDERGTAQFNKIKRQLVITVPVVQQNILQMMQNISPDPQHTNPPANGEEEAIPPNPNGTTEPSEPDQDEKSEAAAAEGGPQLSLPQDTPECPIFTCSQDATSLTLIIHVKHIDEHSVTSEVSSYQCEIRFCLKLGNLPYVLFVGFLPQYNLNTHHIAVNVSEDNMVIELTKSPECFGLWKNLFFGVNSNSLQERRFINEENVAEFLENGLRPSTIPWSTLEDQPLINVLGMTDRRTHIQLSKPELEGKPYLTAGEQISDVSKVTERMSFRLDNTSLSDTGEEEGRQSPDQAVHLALPAPHTPASDDSAEEDKGLCFKEITPAGELDEDDLPDRVVNTESPDPKPATLEPALKEVNPLDGSVHDVTNHRTQCAFKFENPVLFDLD</sequence>